<feature type="transmembrane region" description="Helical" evidence="3">
    <location>
        <begin position="12"/>
        <end position="33"/>
    </location>
</feature>
<keyword evidence="1 5" id="KW-0378">Hydrolase</keyword>
<reference evidence="5 6" key="1">
    <citation type="submission" date="2019-09" db="EMBL/GenBank/DDBJ databases">
        <title>Whole-genome sequence of the purple sulfur bacterium Thiohalocapsa marina DSM 19078.</title>
        <authorList>
            <person name="Kyndt J.A."/>
            <person name="Meyer T.E."/>
        </authorList>
    </citation>
    <scope>NUCLEOTIDE SEQUENCE [LARGE SCALE GENOMIC DNA]</scope>
    <source>
        <strain evidence="5 6">DSM 19078</strain>
    </source>
</reference>
<evidence type="ECO:0000256" key="3">
    <source>
        <dbReference type="SAM" id="Phobius"/>
    </source>
</evidence>
<dbReference type="EMBL" id="VWXX01000013">
    <property type="protein sequence ID" value="KAA6185075.1"/>
    <property type="molecule type" value="Genomic_DNA"/>
</dbReference>
<evidence type="ECO:0000313" key="6">
    <source>
        <dbReference type="Proteomes" id="UP000322981"/>
    </source>
</evidence>
<keyword evidence="3" id="KW-0812">Transmembrane</keyword>
<dbReference type="SUPFAM" id="SSF53474">
    <property type="entry name" value="alpha/beta-Hydrolases"/>
    <property type="match status" value="1"/>
</dbReference>
<evidence type="ECO:0000259" key="4">
    <source>
        <dbReference type="Pfam" id="PF12146"/>
    </source>
</evidence>
<dbReference type="PANTHER" id="PTHR22946">
    <property type="entry name" value="DIENELACTONE HYDROLASE DOMAIN-CONTAINING PROTEIN-RELATED"/>
    <property type="match status" value="1"/>
</dbReference>
<dbReference type="AlphaFoldDB" id="A0A5M8FR09"/>
<dbReference type="Pfam" id="PF12146">
    <property type="entry name" value="Hydrolase_4"/>
    <property type="match status" value="1"/>
</dbReference>
<dbReference type="InterPro" id="IPR050261">
    <property type="entry name" value="FrsA_esterase"/>
</dbReference>
<dbReference type="OrthoDB" id="4269629at2"/>
<organism evidence="5 6">
    <name type="scientific">Thiohalocapsa marina</name>
    <dbReference type="NCBI Taxonomy" id="424902"/>
    <lineage>
        <taxon>Bacteria</taxon>
        <taxon>Pseudomonadati</taxon>
        <taxon>Pseudomonadota</taxon>
        <taxon>Gammaproteobacteria</taxon>
        <taxon>Chromatiales</taxon>
        <taxon>Chromatiaceae</taxon>
        <taxon>Thiohalocapsa</taxon>
    </lineage>
</organism>
<evidence type="ECO:0000313" key="5">
    <source>
        <dbReference type="EMBL" id="KAA6185075.1"/>
    </source>
</evidence>
<sequence length="320" mass="34119">MFADAATPSLPWVLLLAGLVTVGAIPLGVHLGFRAPRLGINGSPAALGLDYAAVRIPTVRGRTLSGWLLPAPGARRSVILLHGWGSNAELMLPLALPLHRAGCNLLLFNARNHGSSDGDTFSSLPRFAEDLGQAITWLRAQHPEAAAHISVLGHSVGAGAALLEATRNPQVRAVIAIGTFADPDELTERSLARLHLPRLVVNLTKRYVQWIIGHRFADIAPINTICRVACPVLLVHGSHDRTVPITDARRIAAAANGAPVRLYEVPDADHDSVHLVEAHAEVLVRFLDETHRASCGGSDNGAGPDSRPEQPRTDAQPWVA</sequence>
<evidence type="ECO:0000256" key="1">
    <source>
        <dbReference type="ARBA" id="ARBA00022801"/>
    </source>
</evidence>
<feature type="domain" description="Serine aminopeptidase S33" evidence="4">
    <location>
        <begin position="74"/>
        <end position="194"/>
    </location>
</feature>
<gene>
    <name evidence="5" type="ORF">F2Q65_10120</name>
</gene>
<protein>
    <submittedName>
        <fullName evidence="5">Alpha/beta fold hydrolase</fullName>
    </submittedName>
</protein>
<dbReference type="PANTHER" id="PTHR22946:SF9">
    <property type="entry name" value="POLYKETIDE TRANSFERASE AF380"/>
    <property type="match status" value="1"/>
</dbReference>
<feature type="region of interest" description="Disordered" evidence="2">
    <location>
        <begin position="294"/>
        <end position="320"/>
    </location>
</feature>
<keyword evidence="6" id="KW-1185">Reference proteome</keyword>
<dbReference type="Gene3D" id="3.40.50.1820">
    <property type="entry name" value="alpha/beta hydrolase"/>
    <property type="match status" value="1"/>
</dbReference>
<dbReference type="Proteomes" id="UP000322981">
    <property type="component" value="Unassembled WGS sequence"/>
</dbReference>
<comment type="caution">
    <text evidence="5">The sequence shown here is derived from an EMBL/GenBank/DDBJ whole genome shotgun (WGS) entry which is preliminary data.</text>
</comment>
<evidence type="ECO:0000256" key="2">
    <source>
        <dbReference type="SAM" id="MobiDB-lite"/>
    </source>
</evidence>
<keyword evidence="3" id="KW-1133">Transmembrane helix</keyword>
<dbReference type="RefSeq" id="WP_150092979.1">
    <property type="nucleotide sequence ID" value="NZ_VWXX01000013.1"/>
</dbReference>
<proteinExistence type="predicted"/>
<dbReference type="InterPro" id="IPR029058">
    <property type="entry name" value="AB_hydrolase_fold"/>
</dbReference>
<accession>A0A5M8FR09</accession>
<name>A0A5M8FR09_9GAMM</name>
<keyword evidence="3" id="KW-0472">Membrane</keyword>
<dbReference type="GO" id="GO:0052689">
    <property type="term" value="F:carboxylic ester hydrolase activity"/>
    <property type="evidence" value="ECO:0007669"/>
    <property type="project" value="UniProtKB-ARBA"/>
</dbReference>
<dbReference type="InterPro" id="IPR022742">
    <property type="entry name" value="Hydrolase_4"/>
</dbReference>